<dbReference type="InterPro" id="IPR044838">
    <property type="entry name" value="EGY1-like"/>
</dbReference>
<dbReference type="GO" id="GO:0016020">
    <property type="term" value="C:membrane"/>
    <property type="evidence" value="ECO:0007669"/>
    <property type="project" value="UniProtKB-SubCell"/>
</dbReference>
<keyword evidence="8 11" id="KW-1133">Transmembrane helix</keyword>
<accession>U7QPH0</accession>
<dbReference type="GO" id="GO:0008233">
    <property type="term" value="F:peptidase activity"/>
    <property type="evidence" value="ECO:0007669"/>
    <property type="project" value="UniProtKB-KW"/>
</dbReference>
<comment type="subcellular location">
    <subcellularLocation>
        <location evidence="2">Membrane</location>
        <topology evidence="2">Multi-pass membrane protein</topology>
    </subcellularLocation>
</comment>
<evidence type="ECO:0000256" key="10">
    <source>
        <dbReference type="SAM" id="MobiDB-lite"/>
    </source>
</evidence>
<feature type="transmembrane region" description="Helical" evidence="11">
    <location>
        <begin position="324"/>
        <end position="351"/>
    </location>
</feature>
<keyword evidence="9 11" id="KW-0472">Membrane</keyword>
<comment type="caution">
    <text evidence="13">The sequence shown here is derived from an EMBL/GenBank/DDBJ whole genome shotgun (WGS) entry which is preliminary data.</text>
</comment>
<feature type="domain" description="Peptidase M50" evidence="12">
    <location>
        <begin position="269"/>
        <end position="432"/>
    </location>
</feature>
<proteinExistence type="inferred from homology"/>
<evidence type="ECO:0000256" key="1">
    <source>
        <dbReference type="ARBA" id="ARBA00001947"/>
    </source>
</evidence>
<dbReference type="InterPro" id="IPR008915">
    <property type="entry name" value="Peptidase_M50"/>
</dbReference>
<reference evidence="13 14" key="1">
    <citation type="journal article" date="2013" name="Front. Microbiol.">
        <title>Comparative genomic analyses of the cyanobacterium, Lyngbya aestuarii BL J, a powerful hydrogen producer.</title>
        <authorList>
            <person name="Kothari A."/>
            <person name="Vaughn M."/>
            <person name="Garcia-Pichel F."/>
        </authorList>
    </citation>
    <scope>NUCLEOTIDE SEQUENCE [LARGE SCALE GENOMIC DNA]</scope>
    <source>
        <strain evidence="13 14">BL J</strain>
    </source>
</reference>
<dbReference type="AlphaFoldDB" id="U7QPH0"/>
<feature type="transmembrane region" description="Helical" evidence="11">
    <location>
        <begin position="479"/>
        <end position="501"/>
    </location>
</feature>
<evidence type="ECO:0000259" key="12">
    <source>
        <dbReference type="Pfam" id="PF02163"/>
    </source>
</evidence>
<feature type="transmembrane region" description="Helical" evidence="11">
    <location>
        <begin position="394"/>
        <end position="413"/>
    </location>
</feature>
<evidence type="ECO:0000256" key="6">
    <source>
        <dbReference type="ARBA" id="ARBA00022801"/>
    </source>
</evidence>
<dbReference type="CDD" id="cd06160">
    <property type="entry name" value="S2P-M50_like_2"/>
    <property type="match status" value="1"/>
</dbReference>
<protein>
    <submittedName>
        <fullName evidence="13">Peptidase M50 family protein</fullName>
    </submittedName>
</protein>
<evidence type="ECO:0000256" key="11">
    <source>
        <dbReference type="SAM" id="Phobius"/>
    </source>
</evidence>
<dbReference type="Pfam" id="PF02163">
    <property type="entry name" value="Peptidase_M50"/>
    <property type="match status" value="1"/>
</dbReference>
<evidence type="ECO:0000256" key="7">
    <source>
        <dbReference type="ARBA" id="ARBA00022946"/>
    </source>
</evidence>
<dbReference type="RefSeq" id="WP_023064717.1">
    <property type="nucleotide sequence ID" value="NZ_AUZM01000005.1"/>
</dbReference>
<keyword evidence="6" id="KW-0378">Hydrolase</keyword>
<feature type="transmembrane region" description="Helical" evidence="11">
    <location>
        <begin position="433"/>
        <end position="459"/>
    </location>
</feature>
<feature type="transmembrane region" description="Helical" evidence="11">
    <location>
        <begin position="295"/>
        <end position="312"/>
    </location>
</feature>
<feature type="transmembrane region" description="Helical" evidence="11">
    <location>
        <begin position="231"/>
        <end position="254"/>
    </location>
</feature>
<keyword evidence="14" id="KW-1185">Reference proteome</keyword>
<keyword evidence="7" id="KW-0809">Transit peptide</keyword>
<evidence type="ECO:0000256" key="2">
    <source>
        <dbReference type="ARBA" id="ARBA00004141"/>
    </source>
</evidence>
<feature type="transmembrane region" description="Helical" evidence="11">
    <location>
        <begin position="63"/>
        <end position="80"/>
    </location>
</feature>
<comment type="cofactor">
    <cofactor evidence="1">
        <name>Zn(2+)</name>
        <dbReference type="ChEBI" id="CHEBI:29105"/>
    </cofactor>
</comment>
<gene>
    <name evidence="13" type="ORF">M595_0813</name>
</gene>
<sequence length="508" mass="55758">MFTSFDNTTIFILLIALGIVGWGFYRAQPYGKQGILSWLQSIILMAPWLLFFALAAAGIYLNLASILFLFLASTGLYIILGRKLREMAAENEQQRSDSPADSPQQYHTPNETEEKSSVESGAAPSPPEKKLTDTEEKPTPIPPEDLKIIQNIFGIDTFFATETLPYQEGIIFKGNLRTDPEQAYTRLSEHLEQKMGDRFRLFLVENPEGKPVVIVLPRKNDPQSTTIPQKVLAIILLLVSVFTTFEAGSLLLGFDFFTEPNRYAETLPIALGLFSILASHEIAHQLMAKRHHVKFGWPFFIPTIQVGTFGAFNRFESILPNRKVLFDVAFAGPAAGGLLSLGMLFIGLVLSHPGSLFQIPTEFFKGSVLVGILAKTVLGSALHKSIVDVHPLTIIGWLGLVITAINLMPAGQLDGGRIMQAIYGRKIAGRSTLATFVVLAIASLVNSLALYWAVVILILQRNLERPSLNELTEPDDTRAALGLLALFLMITTLFPLTPAIASRLGIGG</sequence>
<keyword evidence="4" id="KW-0645">Protease</keyword>
<evidence type="ECO:0000313" key="13">
    <source>
        <dbReference type="EMBL" id="ERT09172.1"/>
    </source>
</evidence>
<evidence type="ECO:0000256" key="8">
    <source>
        <dbReference type="ARBA" id="ARBA00022989"/>
    </source>
</evidence>
<dbReference type="GO" id="GO:0006508">
    <property type="term" value="P:proteolysis"/>
    <property type="evidence" value="ECO:0007669"/>
    <property type="project" value="UniProtKB-KW"/>
</dbReference>
<dbReference type="PANTHER" id="PTHR31412">
    <property type="entry name" value="ZINC METALLOPROTEASE EGY1"/>
    <property type="match status" value="1"/>
</dbReference>
<dbReference type="PATRIC" id="fig|1348334.3.peg.796"/>
<dbReference type="PANTHER" id="PTHR31412:SF0">
    <property type="entry name" value="ZINC METALLOPROTEASE EGY1, CHLOROPLASTIC-RELATED"/>
    <property type="match status" value="1"/>
</dbReference>
<dbReference type="EMBL" id="AUZM01000005">
    <property type="protein sequence ID" value="ERT09172.1"/>
    <property type="molecule type" value="Genomic_DNA"/>
</dbReference>
<feature type="compositionally biased region" description="Polar residues" evidence="10">
    <location>
        <begin position="96"/>
        <end position="109"/>
    </location>
</feature>
<evidence type="ECO:0000313" key="14">
    <source>
        <dbReference type="Proteomes" id="UP000017127"/>
    </source>
</evidence>
<feature type="transmembrane region" description="Helical" evidence="11">
    <location>
        <begin position="363"/>
        <end position="382"/>
    </location>
</feature>
<feature type="region of interest" description="Disordered" evidence="10">
    <location>
        <begin position="90"/>
        <end position="144"/>
    </location>
</feature>
<evidence type="ECO:0000256" key="9">
    <source>
        <dbReference type="ARBA" id="ARBA00023136"/>
    </source>
</evidence>
<name>U7QPH0_9CYAN</name>
<feature type="transmembrane region" description="Helical" evidence="11">
    <location>
        <begin position="37"/>
        <end position="57"/>
    </location>
</feature>
<evidence type="ECO:0000256" key="3">
    <source>
        <dbReference type="ARBA" id="ARBA00007931"/>
    </source>
</evidence>
<dbReference type="Proteomes" id="UP000017127">
    <property type="component" value="Unassembled WGS sequence"/>
</dbReference>
<feature type="transmembrane region" description="Helical" evidence="11">
    <location>
        <begin position="6"/>
        <end position="25"/>
    </location>
</feature>
<keyword evidence="5 11" id="KW-0812">Transmembrane</keyword>
<comment type="similarity">
    <text evidence="3">Belongs to the peptidase M50B family.</text>
</comment>
<evidence type="ECO:0000256" key="5">
    <source>
        <dbReference type="ARBA" id="ARBA00022692"/>
    </source>
</evidence>
<evidence type="ECO:0000256" key="4">
    <source>
        <dbReference type="ARBA" id="ARBA00022670"/>
    </source>
</evidence>
<organism evidence="13 14">
    <name type="scientific">Lyngbya aestuarii BL J</name>
    <dbReference type="NCBI Taxonomy" id="1348334"/>
    <lineage>
        <taxon>Bacteria</taxon>
        <taxon>Bacillati</taxon>
        <taxon>Cyanobacteriota</taxon>
        <taxon>Cyanophyceae</taxon>
        <taxon>Oscillatoriophycideae</taxon>
        <taxon>Oscillatoriales</taxon>
        <taxon>Microcoleaceae</taxon>
        <taxon>Lyngbya</taxon>
    </lineage>
</organism>
<feature type="compositionally biased region" description="Basic and acidic residues" evidence="10">
    <location>
        <begin position="127"/>
        <end position="138"/>
    </location>
</feature>
<dbReference type="OrthoDB" id="494312at2"/>